<keyword evidence="2" id="KW-0812">Transmembrane</keyword>
<gene>
    <name evidence="3" type="ORF">AK812_SmicGene36204</name>
</gene>
<keyword evidence="2" id="KW-1133">Transmembrane helix</keyword>
<feature type="transmembrane region" description="Helical" evidence="2">
    <location>
        <begin position="525"/>
        <end position="547"/>
    </location>
</feature>
<feature type="transmembrane region" description="Helical" evidence="2">
    <location>
        <begin position="249"/>
        <end position="271"/>
    </location>
</feature>
<proteinExistence type="predicted"/>
<feature type="transmembrane region" description="Helical" evidence="2">
    <location>
        <begin position="366"/>
        <end position="386"/>
    </location>
</feature>
<sequence length="592" mass="65887">MAFGAAMALLSARRQCDVLFFIDSEVALSALISGRSDCLNTWFERVFSASSRADAPSRGIFALPAFLKRLRGPAMGQSAAGCCSKEEEARPCGGHETIQAQPAQPRLDDEDCNEDVEKGDERKASIRSSKVTFGLDVNPDIIRGISLRGCLRNVRQLWWQSPVDLSQDSRAALWKRSKPASRFDIFLSHTWQTSGVAKCFALMLQSTWAWCLALWLLTMMLLAVLYGYNLLPKPGRYLPQGFDSESIPAGPWMAIFSLPSCLLGVVIAVYLPEKIWSSPTCFLDAVSINQNDQTLMMQGIYGLGGFLKASEELRILWWCVFELAAYRTANPNGKVSLSPVFVESAVAAYFFANYVIALLFSLDREALFAASLAGQLLSTFALFRSLRRSLSEKRKLISDLQNFEVEKAQCRLQYDRDFVLSAITEWFGSKDTFTDYVRNSLGKAAMSGYKAVTIPLQYQLLIVLPEVSNNLDHFFALWCGNVPSEVIVSQFLAMVLGYAFCWRMVTLSFAVFLCQLAPSLSSWKMLLVDVLIFLAANLCITGGLFAARGAYQRGLAFSSAWLCLAGLLAWLFQGRVQKCGSRLIRLTQPNWV</sequence>
<dbReference type="EMBL" id="LSRX01001144">
    <property type="protein sequence ID" value="OLP83078.1"/>
    <property type="molecule type" value="Genomic_DNA"/>
</dbReference>
<feature type="region of interest" description="Disordered" evidence="1">
    <location>
        <begin position="96"/>
        <end position="119"/>
    </location>
</feature>
<feature type="transmembrane region" description="Helical" evidence="2">
    <location>
        <begin position="554"/>
        <end position="572"/>
    </location>
</feature>
<dbReference type="AlphaFoldDB" id="A0A1Q9CJG9"/>
<comment type="caution">
    <text evidence="3">The sequence shown here is derived from an EMBL/GenBank/DDBJ whole genome shotgun (WGS) entry which is preliminary data.</text>
</comment>
<dbReference type="Proteomes" id="UP000186817">
    <property type="component" value="Unassembled WGS sequence"/>
</dbReference>
<accession>A0A1Q9CJG9</accession>
<keyword evidence="4" id="KW-1185">Reference proteome</keyword>
<protein>
    <submittedName>
        <fullName evidence="3">Uncharacterized protein</fullName>
    </submittedName>
</protein>
<feature type="transmembrane region" description="Helical" evidence="2">
    <location>
        <begin position="340"/>
        <end position="360"/>
    </location>
</feature>
<evidence type="ECO:0000313" key="3">
    <source>
        <dbReference type="EMBL" id="OLP83078.1"/>
    </source>
</evidence>
<organism evidence="3 4">
    <name type="scientific">Symbiodinium microadriaticum</name>
    <name type="common">Dinoflagellate</name>
    <name type="synonym">Zooxanthella microadriatica</name>
    <dbReference type="NCBI Taxonomy" id="2951"/>
    <lineage>
        <taxon>Eukaryota</taxon>
        <taxon>Sar</taxon>
        <taxon>Alveolata</taxon>
        <taxon>Dinophyceae</taxon>
        <taxon>Suessiales</taxon>
        <taxon>Symbiodiniaceae</taxon>
        <taxon>Symbiodinium</taxon>
    </lineage>
</organism>
<keyword evidence="2" id="KW-0472">Membrane</keyword>
<reference evidence="3 4" key="1">
    <citation type="submission" date="2016-02" db="EMBL/GenBank/DDBJ databases">
        <title>Genome analysis of coral dinoflagellate symbionts highlights evolutionary adaptations to a symbiotic lifestyle.</title>
        <authorList>
            <person name="Aranda M."/>
            <person name="Li Y."/>
            <person name="Liew Y.J."/>
            <person name="Baumgarten S."/>
            <person name="Simakov O."/>
            <person name="Wilson M."/>
            <person name="Piel J."/>
            <person name="Ashoor H."/>
            <person name="Bougouffa S."/>
            <person name="Bajic V.B."/>
            <person name="Ryu T."/>
            <person name="Ravasi T."/>
            <person name="Bayer T."/>
            <person name="Micklem G."/>
            <person name="Kim H."/>
            <person name="Bhak J."/>
            <person name="Lajeunesse T.C."/>
            <person name="Voolstra C.R."/>
        </authorList>
    </citation>
    <scope>NUCLEOTIDE SEQUENCE [LARGE SCALE GENOMIC DNA]</scope>
    <source>
        <strain evidence="3 4">CCMP2467</strain>
    </source>
</reference>
<name>A0A1Q9CJG9_SYMMI</name>
<evidence type="ECO:0000256" key="1">
    <source>
        <dbReference type="SAM" id="MobiDB-lite"/>
    </source>
</evidence>
<feature type="transmembrane region" description="Helical" evidence="2">
    <location>
        <begin position="208"/>
        <end position="229"/>
    </location>
</feature>
<feature type="transmembrane region" description="Helical" evidence="2">
    <location>
        <begin position="491"/>
        <end position="513"/>
    </location>
</feature>
<dbReference type="OrthoDB" id="423220at2759"/>
<evidence type="ECO:0000313" key="4">
    <source>
        <dbReference type="Proteomes" id="UP000186817"/>
    </source>
</evidence>
<evidence type="ECO:0000256" key="2">
    <source>
        <dbReference type="SAM" id="Phobius"/>
    </source>
</evidence>